<dbReference type="EMBL" id="CAXKWB010021419">
    <property type="protein sequence ID" value="CAL4123161.1"/>
    <property type="molecule type" value="Genomic_DNA"/>
</dbReference>
<feature type="region of interest" description="Disordered" evidence="1">
    <location>
        <begin position="1"/>
        <end position="175"/>
    </location>
</feature>
<feature type="non-terminal residue" evidence="2">
    <location>
        <position position="333"/>
    </location>
</feature>
<dbReference type="AlphaFoldDB" id="A0AAV2RGD0"/>
<evidence type="ECO:0000313" key="3">
    <source>
        <dbReference type="Proteomes" id="UP001497623"/>
    </source>
</evidence>
<gene>
    <name evidence="2" type="ORF">MNOR_LOCUS23849</name>
</gene>
<feature type="compositionally biased region" description="Basic and acidic residues" evidence="1">
    <location>
        <begin position="30"/>
        <end position="49"/>
    </location>
</feature>
<keyword evidence="3" id="KW-1185">Reference proteome</keyword>
<protein>
    <recommendedName>
        <fullName evidence="4">Tetrapyrrole methylase domain-containing protein</fullName>
    </recommendedName>
</protein>
<dbReference type="Proteomes" id="UP001497623">
    <property type="component" value="Unassembled WGS sequence"/>
</dbReference>
<accession>A0AAV2RGD0</accession>
<proteinExistence type="predicted"/>
<evidence type="ECO:0008006" key="4">
    <source>
        <dbReference type="Google" id="ProtNLM"/>
    </source>
</evidence>
<sequence>GRGSKEAAEEHGKPRYREAFFQYQGAGQGDKGRGSKEAAEEHEKPRYREAVFQYQGAGQADKGRGSKEAAEDHGKPRYREAVFQYQGEKQGTQAKRLGEATEEQKNPRQEEPVCRPPGSGKRKGGEDPKGSRVQMARPEPRRKEQRMGEEGEEGVRSPLGTERKGNKNNGESPDHNVLVLGVREATIRNTLHQEAANKGVNLQAPNTPRFGEEGFVDQGMLELIRYPKAQTVVIWTTPWEFLEEQEFLQAGRTIWTYGHKHTEVGEMIGKLKAVQAKIRREYPQMAVFIMVPYAVDITALYFLAEQKFQIPVAAALSQHQAQINNNMWELASE</sequence>
<feature type="compositionally biased region" description="Basic and acidic residues" evidence="1">
    <location>
        <begin position="138"/>
        <end position="165"/>
    </location>
</feature>
<feature type="compositionally biased region" description="Basic and acidic residues" evidence="1">
    <location>
        <begin position="61"/>
        <end position="80"/>
    </location>
</feature>
<name>A0AAV2RGD0_MEGNR</name>
<feature type="compositionally biased region" description="Basic and acidic residues" evidence="1">
    <location>
        <begin position="1"/>
        <end position="18"/>
    </location>
</feature>
<organism evidence="2 3">
    <name type="scientific">Meganyctiphanes norvegica</name>
    <name type="common">Northern krill</name>
    <name type="synonym">Thysanopoda norvegica</name>
    <dbReference type="NCBI Taxonomy" id="48144"/>
    <lineage>
        <taxon>Eukaryota</taxon>
        <taxon>Metazoa</taxon>
        <taxon>Ecdysozoa</taxon>
        <taxon>Arthropoda</taxon>
        <taxon>Crustacea</taxon>
        <taxon>Multicrustacea</taxon>
        <taxon>Malacostraca</taxon>
        <taxon>Eumalacostraca</taxon>
        <taxon>Eucarida</taxon>
        <taxon>Euphausiacea</taxon>
        <taxon>Euphausiidae</taxon>
        <taxon>Meganyctiphanes</taxon>
    </lineage>
</organism>
<feature type="non-terminal residue" evidence="2">
    <location>
        <position position="1"/>
    </location>
</feature>
<feature type="compositionally biased region" description="Basic and acidic residues" evidence="1">
    <location>
        <begin position="96"/>
        <end position="113"/>
    </location>
</feature>
<evidence type="ECO:0000313" key="2">
    <source>
        <dbReference type="EMBL" id="CAL4123161.1"/>
    </source>
</evidence>
<evidence type="ECO:0000256" key="1">
    <source>
        <dbReference type="SAM" id="MobiDB-lite"/>
    </source>
</evidence>
<comment type="caution">
    <text evidence="2">The sequence shown here is derived from an EMBL/GenBank/DDBJ whole genome shotgun (WGS) entry which is preliminary data.</text>
</comment>
<reference evidence="2 3" key="1">
    <citation type="submission" date="2024-05" db="EMBL/GenBank/DDBJ databases">
        <authorList>
            <person name="Wallberg A."/>
        </authorList>
    </citation>
    <scope>NUCLEOTIDE SEQUENCE [LARGE SCALE GENOMIC DNA]</scope>
</reference>